<comment type="caution">
    <text evidence="2">The sequence shown here is derived from an EMBL/GenBank/DDBJ whole genome shotgun (WGS) entry which is preliminary data.</text>
</comment>
<keyword evidence="1" id="KW-0472">Membrane</keyword>
<protein>
    <submittedName>
        <fullName evidence="2">DUF2244 domain-containing protein</fullName>
    </submittedName>
</protein>
<gene>
    <name evidence="2" type="ORF">EEB11_13860</name>
</gene>
<dbReference type="Pfam" id="PF10003">
    <property type="entry name" value="DUF2244"/>
    <property type="match status" value="1"/>
</dbReference>
<accession>A0ABY2KNH6</accession>
<organism evidence="2 3">
    <name type="scientific">Pseudotabrizicola sediminis</name>
    <dbReference type="NCBI Taxonomy" id="2486418"/>
    <lineage>
        <taxon>Bacteria</taxon>
        <taxon>Pseudomonadati</taxon>
        <taxon>Pseudomonadota</taxon>
        <taxon>Alphaproteobacteria</taxon>
        <taxon>Rhodobacterales</taxon>
        <taxon>Paracoccaceae</taxon>
        <taxon>Pseudotabrizicola</taxon>
    </lineage>
</organism>
<dbReference type="RefSeq" id="WP_135432235.1">
    <property type="nucleotide sequence ID" value="NZ_RPEM01000009.1"/>
</dbReference>
<feature type="transmembrane region" description="Helical" evidence="1">
    <location>
        <begin position="34"/>
        <end position="52"/>
    </location>
</feature>
<dbReference type="InterPro" id="IPR019253">
    <property type="entry name" value="DUF2244_TM"/>
</dbReference>
<dbReference type="Proteomes" id="UP000297741">
    <property type="component" value="Unassembled WGS sequence"/>
</dbReference>
<keyword evidence="3" id="KW-1185">Reference proteome</keyword>
<evidence type="ECO:0000313" key="2">
    <source>
        <dbReference type="EMBL" id="TGD42371.1"/>
    </source>
</evidence>
<feature type="transmembrane region" description="Helical" evidence="1">
    <location>
        <begin position="58"/>
        <end position="77"/>
    </location>
</feature>
<keyword evidence="1" id="KW-1133">Transmembrane helix</keyword>
<evidence type="ECO:0000313" key="3">
    <source>
        <dbReference type="Proteomes" id="UP000297741"/>
    </source>
</evidence>
<name>A0ABY2KNH6_9RHOB</name>
<sequence length="169" mass="18768">MPYQWLPPDPAPDLSQPDTSHLRLWPYRSLPRRGFVWFIGGTSALIALPLMAVLGSPVLWGLLPFLVLAVAGIWAALQRSYRDAEIVEDLTLTPALVTLTRHGPRNRHAQWQANPHWVRVELYATGGPVPQYLTLHGGPRPVEIGSFLSEDERVALSAELRAAFALHKG</sequence>
<keyword evidence="1" id="KW-0812">Transmembrane</keyword>
<reference evidence="2 3" key="1">
    <citation type="submission" date="2018-11" db="EMBL/GenBank/DDBJ databases">
        <title>Tabrizicola sp. isolated from sediment of alpine lake.</title>
        <authorList>
            <person name="Liu Z."/>
        </authorList>
    </citation>
    <scope>NUCLEOTIDE SEQUENCE [LARGE SCALE GENOMIC DNA]</scope>
    <source>
        <strain evidence="2 3">DRYC-M-16</strain>
    </source>
</reference>
<evidence type="ECO:0000256" key="1">
    <source>
        <dbReference type="SAM" id="Phobius"/>
    </source>
</evidence>
<dbReference type="EMBL" id="RPEM01000009">
    <property type="protein sequence ID" value="TGD42371.1"/>
    <property type="molecule type" value="Genomic_DNA"/>
</dbReference>
<proteinExistence type="predicted"/>